<dbReference type="EMBL" id="CAJNOU010002452">
    <property type="protein sequence ID" value="CAF1322828.1"/>
    <property type="molecule type" value="Genomic_DNA"/>
</dbReference>
<feature type="transmembrane region" description="Helical" evidence="1">
    <location>
        <begin position="186"/>
        <end position="208"/>
    </location>
</feature>
<name>A0A815FBH1_9BILA</name>
<feature type="transmembrane region" description="Helical" evidence="1">
    <location>
        <begin position="108"/>
        <end position="128"/>
    </location>
</feature>
<keyword evidence="1" id="KW-0472">Membrane</keyword>
<proteinExistence type="predicted"/>
<feature type="transmembrane region" description="Helical" evidence="1">
    <location>
        <begin position="135"/>
        <end position="152"/>
    </location>
</feature>
<dbReference type="PANTHER" id="PTHR31610">
    <property type="entry name" value="SLR0360 PROTEIN"/>
    <property type="match status" value="1"/>
</dbReference>
<organism evidence="2 3">
    <name type="scientific">Rotaria sordida</name>
    <dbReference type="NCBI Taxonomy" id="392033"/>
    <lineage>
        <taxon>Eukaryota</taxon>
        <taxon>Metazoa</taxon>
        <taxon>Spiralia</taxon>
        <taxon>Gnathifera</taxon>
        <taxon>Rotifera</taxon>
        <taxon>Eurotatoria</taxon>
        <taxon>Bdelloidea</taxon>
        <taxon>Philodinida</taxon>
        <taxon>Philodinidae</taxon>
        <taxon>Rotaria</taxon>
    </lineage>
</organism>
<evidence type="ECO:0000313" key="2">
    <source>
        <dbReference type="EMBL" id="CAF1322828.1"/>
    </source>
</evidence>
<comment type="caution">
    <text evidence="2">The sequence shown here is derived from an EMBL/GenBank/DDBJ whole genome shotgun (WGS) entry which is preliminary data.</text>
</comment>
<keyword evidence="1" id="KW-0812">Transmembrane</keyword>
<feature type="transmembrane region" description="Helical" evidence="1">
    <location>
        <begin position="268"/>
        <end position="298"/>
    </location>
</feature>
<dbReference type="PANTHER" id="PTHR31610:SF0">
    <property type="entry name" value="SLC26A_SULP TRANSPORTER DOMAIN-CONTAINING PROTEIN"/>
    <property type="match status" value="1"/>
</dbReference>
<feature type="transmembrane region" description="Helical" evidence="1">
    <location>
        <begin position="53"/>
        <end position="74"/>
    </location>
</feature>
<sequence>MARKIAYREQRGDVCVMPYGISTMGAFAFIYAIVLPTYNQCLLTRNKAHCEELAYYVALASNFAVGIILLLLCIVGEFIRRNTPRVALLSSLSGLGFAYLAMNECLPVIANPIVSFIPFFIIMVGYFGEVSFGPIPVVVVALVTGTSLGWATSLNDVAQVRDAYELMKGYKLIFPIREMFKHMDEIMPYLSTTIPTAIANAIVTIQCVESARQAGDFYPTQEAMFADGIGTLISSFFGSFLSMTTYIGHPAMKKMGAKQGYSLVNGVVFLPLCFLGVNAFIMSLISIVAINPIIIFVVDTNPKSAKILLLELSNLQIKELKLIVQCPTIDDLLAKSKIYKECILIIACTSDKCIELASILPDISFDTLYVLNNGENINETIGSWWNKTTVVYTEKQLMRHLCTKSMLCYYNEGLQHRKNGDMGLLNACMINALHALDYSAKFI</sequence>
<gene>
    <name evidence="2" type="ORF">SEV965_LOCUS27405</name>
</gene>
<dbReference type="AlphaFoldDB" id="A0A815FBH1"/>
<feature type="transmembrane region" description="Helical" evidence="1">
    <location>
        <begin position="229"/>
        <end position="248"/>
    </location>
</feature>
<evidence type="ECO:0000313" key="3">
    <source>
        <dbReference type="Proteomes" id="UP000663889"/>
    </source>
</evidence>
<accession>A0A815FBH1</accession>
<protein>
    <submittedName>
        <fullName evidence="2">Uncharacterized protein</fullName>
    </submittedName>
</protein>
<reference evidence="2" key="1">
    <citation type="submission" date="2021-02" db="EMBL/GenBank/DDBJ databases">
        <authorList>
            <person name="Nowell W R."/>
        </authorList>
    </citation>
    <scope>NUCLEOTIDE SEQUENCE</scope>
</reference>
<keyword evidence="1" id="KW-1133">Transmembrane helix</keyword>
<dbReference type="Proteomes" id="UP000663889">
    <property type="component" value="Unassembled WGS sequence"/>
</dbReference>
<feature type="transmembrane region" description="Helical" evidence="1">
    <location>
        <begin position="12"/>
        <end position="33"/>
    </location>
</feature>
<evidence type="ECO:0000256" key="1">
    <source>
        <dbReference type="SAM" id="Phobius"/>
    </source>
</evidence>